<evidence type="ECO:0000313" key="2">
    <source>
        <dbReference type="EMBL" id="VFU14761.1"/>
    </source>
</evidence>
<organism evidence="2">
    <name type="scientific">anaerobic digester metagenome</name>
    <dbReference type="NCBI Taxonomy" id="1263854"/>
    <lineage>
        <taxon>unclassified sequences</taxon>
        <taxon>metagenomes</taxon>
        <taxon>ecological metagenomes</taxon>
    </lineage>
</organism>
<dbReference type="EMBL" id="CAADRN010000185">
    <property type="protein sequence ID" value="VFU14761.1"/>
    <property type="molecule type" value="Genomic_DNA"/>
</dbReference>
<protein>
    <submittedName>
        <fullName evidence="2">Uncharacterized protein</fullName>
    </submittedName>
</protein>
<name>A0A485M2B2_9ZZZZ</name>
<dbReference type="AlphaFoldDB" id="A0A485M2B2"/>
<keyword evidence="1" id="KW-0472">Membrane</keyword>
<sequence>MSLEKIILIIPAALSIRLALTLKNKSNVKRSVFFLTAGALIVAFGEVKLQEPYKIFGAGLFLYGLGIVAYYKFKEGLNRS</sequence>
<proteinExistence type="predicted"/>
<feature type="transmembrane region" description="Helical" evidence="1">
    <location>
        <begin position="55"/>
        <end position="73"/>
    </location>
</feature>
<reference evidence="2" key="1">
    <citation type="submission" date="2019-03" db="EMBL/GenBank/DDBJ databases">
        <authorList>
            <person name="Hao L."/>
        </authorList>
    </citation>
    <scope>NUCLEOTIDE SEQUENCE</scope>
</reference>
<keyword evidence="1" id="KW-0812">Transmembrane</keyword>
<evidence type="ECO:0000256" key="1">
    <source>
        <dbReference type="SAM" id="Phobius"/>
    </source>
</evidence>
<feature type="transmembrane region" description="Helical" evidence="1">
    <location>
        <begin position="31"/>
        <end position="49"/>
    </location>
</feature>
<accession>A0A485M2B2</accession>
<keyword evidence="1" id="KW-1133">Transmembrane helix</keyword>
<gene>
    <name evidence="2" type="ORF">SCFA_2650004</name>
</gene>